<comment type="similarity">
    <text evidence="1">Belongs to the peptidase S10 family.</text>
</comment>
<dbReference type="InterPro" id="IPR029058">
    <property type="entry name" value="AB_hydrolase_fold"/>
</dbReference>
<evidence type="ECO:0000313" key="2">
    <source>
        <dbReference type="EMBL" id="CAL0328183.1"/>
    </source>
</evidence>
<accession>A0AAV1Y509</accession>
<dbReference type="GO" id="GO:0004185">
    <property type="term" value="F:serine-type carboxypeptidase activity"/>
    <property type="evidence" value="ECO:0007669"/>
    <property type="project" value="InterPro"/>
</dbReference>
<evidence type="ECO:0008006" key="4">
    <source>
        <dbReference type="Google" id="ProtNLM"/>
    </source>
</evidence>
<organism evidence="2 3">
    <name type="scientific">Lupinus luteus</name>
    <name type="common">European yellow lupine</name>
    <dbReference type="NCBI Taxonomy" id="3873"/>
    <lineage>
        <taxon>Eukaryota</taxon>
        <taxon>Viridiplantae</taxon>
        <taxon>Streptophyta</taxon>
        <taxon>Embryophyta</taxon>
        <taxon>Tracheophyta</taxon>
        <taxon>Spermatophyta</taxon>
        <taxon>Magnoliopsida</taxon>
        <taxon>eudicotyledons</taxon>
        <taxon>Gunneridae</taxon>
        <taxon>Pentapetalae</taxon>
        <taxon>rosids</taxon>
        <taxon>fabids</taxon>
        <taxon>Fabales</taxon>
        <taxon>Fabaceae</taxon>
        <taxon>Papilionoideae</taxon>
        <taxon>50 kb inversion clade</taxon>
        <taxon>genistoids sensu lato</taxon>
        <taxon>core genistoids</taxon>
        <taxon>Genisteae</taxon>
        <taxon>Lupinus</taxon>
    </lineage>
</organism>
<dbReference type="SUPFAM" id="SSF53474">
    <property type="entry name" value="alpha/beta-Hydrolases"/>
    <property type="match status" value="1"/>
</dbReference>
<keyword evidence="3" id="KW-1185">Reference proteome</keyword>
<reference evidence="2 3" key="1">
    <citation type="submission" date="2024-03" db="EMBL/GenBank/DDBJ databases">
        <authorList>
            <person name="Martinez-Hernandez J."/>
        </authorList>
    </citation>
    <scope>NUCLEOTIDE SEQUENCE [LARGE SCALE GENOMIC DNA]</scope>
</reference>
<dbReference type="Proteomes" id="UP001497480">
    <property type="component" value="Unassembled WGS sequence"/>
</dbReference>
<protein>
    <recommendedName>
        <fullName evidence="4">Serine carboxypeptidase</fullName>
    </recommendedName>
</protein>
<comment type="caution">
    <text evidence="2">The sequence shown here is derived from an EMBL/GenBank/DDBJ whole genome shotgun (WGS) entry which is preliminary data.</text>
</comment>
<dbReference type="GO" id="GO:0006508">
    <property type="term" value="P:proteolysis"/>
    <property type="evidence" value="ECO:0007669"/>
    <property type="project" value="InterPro"/>
</dbReference>
<evidence type="ECO:0000256" key="1">
    <source>
        <dbReference type="ARBA" id="ARBA00009431"/>
    </source>
</evidence>
<dbReference type="InterPro" id="IPR001563">
    <property type="entry name" value="Peptidase_S10"/>
</dbReference>
<dbReference type="AlphaFoldDB" id="A0AAV1Y509"/>
<proteinExistence type="inferred from homology"/>
<evidence type="ECO:0000313" key="3">
    <source>
        <dbReference type="Proteomes" id="UP001497480"/>
    </source>
</evidence>
<dbReference type="EMBL" id="CAXHTB010000021">
    <property type="protein sequence ID" value="CAL0328183.1"/>
    <property type="molecule type" value="Genomic_DNA"/>
</dbReference>
<gene>
    <name evidence="2" type="ORF">LLUT_LOCUS29243</name>
</gene>
<dbReference type="Pfam" id="PF00450">
    <property type="entry name" value="Peptidase_S10"/>
    <property type="match status" value="1"/>
</dbReference>
<name>A0AAV1Y509_LUPLU</name>
<sequence>MAVPFTGTQAWITSLGYKIVDEWRPWIIHYEVAGYTQGYEKNLTFLTIKGAGHIVPEFKQEKLYIFIHVFCKDCVSKNQIQRQEEELYSFEFLKLLAADRTNLVVWSSHSAKLSCVTVLALAPSLCDRASFGTWSSHVGLCDCANVSC</sequence>
<dbReference type="Gene3D" id="3.40.50.11320">
    <property type="match status" value="1"/>
</dbReference>